<comment type="similarity">
    <text evidence="1">Belongs to the mTERF family.</text>
</comment>
<dbReference type="Gene3D" id="1.25.70.10">
    <property type="entry name" value="Transcription termination factor 3, mitochondrial"/>
    <property type="match status" value="1"/>
</dbReference>
<dbReference type="PANTHER" id="PTHR13068">
    <property type="entry name" value="CGI-12 PROTEIN-RELATED"/>
    <property type="match status" value="1"/>
</dbReference>
<organism evidence="4 5">
    <name type="scientific">Eruca vesicaria subsp. sativa</name>
    <name type="common">Garden rocket</name>
    <name type="synonym">Eruca sativa</name>
    <dbReference type="NCBI Taxonomy" id="29727"/>
    <lineage>
        <taxon>Eukaryota</taxon>
        <taxon>Viridiplantae</taxon>
        <taxon>Streptophyta</taxon>
        <taxon>Embryophyta</taxon>
        <taxon>Tracheophyta</taxon>
        <taxon>Spermatophyta</taxon>
        <taxon>Magnoliopsida</taxon>
        <taxon>eudicotyledons</taxon>
        <taxon>Gunneridae</taxon>
        <taxon>Pentapetalae</taxon>
        <taxon>rosids</taxon>
        <taxon>malvids</taxon>
        <taxon>Brassicales</taxon>
        <taxon>Brassicaceae</taxon>
        <taxon>Brassiceae</taxon>
        <taxon>Eruca</taxon>
    </lineage>
</organism>
<dbReference type="PANTHER" id="PTHR13068:SF220">
    <property type="entry name" value="F8K4.20 PROTEIN-RELATED"/>
    <property type="match status" value="1"/>
</dbReference>
<name>A0ABC8K3Q4_ERUVS</name>
<comment type="caution">
    <text evidence="4">The sequence shown here is derived from an EMBL/GenBank/DDBJ whole genome shotgun (WGS) entry which is preliminary data.</text>
</comment>
<accession>A0ABC8K3Q4</accession>
<evidence type="ECO:0000256" key="3">
    <source>
        <dbReference type="ARBA" id="ARBA00022946"/>
    </source>
</evidence>
<dbReference type="Pfam" id="PF02536">
    <property type="entry name" value="mTERF"/>
    <property type="match status" value="1"/>
</dbReference>
<dbReference type="InterPro" id="IPR038538">
    <property type="entry name" value="MTERF_sf"/>
</dbReference>
<gene>
    <name evidence="4" type="ORF">ERUC_LOCUS18742</name>
</gene>
<dbReference type="FunFam" id="1.25.70.10:FF:000033">
    <property type="entry name" value="F19K23.4 protein"/>
    <property type="match status" value="1"/>
</dbReference>
<keyword evidence="2" id="KW-0805">Transcription regulation</keyword>
<dbReference type="GO" id="GO:0005737">
    <property type="term" value="C:cytoplasm"/>
    <property type="evidence" value="ECO:0007669"/>
    <property type="project" value="UniProtKB-ARBA"/>
</dbReference>
<evidence type="ECO:0000313" key="5">
    <source>
        <dbReference type="Proteomes" id="UP001642260"/>
    </source>
</evidence>
<proteinExistence type="inferred from homology"/>
<keyword evidence="5" id="KW-1185">Reference proteome</keyword>
<reference evidence="4 5" key="1">
    <citation type="submission" date="2022-03" db="EMBL/GenBank/DDBJ databases">
        <authorList>
            <person name="Macdonald S."/>
            <person name="Ahmed S."/>
            <person name="Newling K."/>
        </authorList>
    </citation>
    <scope>NUCLEOTIDE SEQUENCE [LARGE SCALE GENOMIC DNA]</scope>
</reference>
<evidence type="ECO:0000313" key="4">
    <source>
        <dbReference type="EMBL" id="CAH8352769.1"/>
    </source>
</evidence>
<dbReference type="SMART" id="SM00733">
    <property type="entry name" value="Mterf"/>
    <property type="match status" value="7"/>
</dbReference>
<keyword evidence="3" id="KW-0809">Transit peptide</keyword>
<dbReference type="GO" id="GO:0006353">
    <property type="term" value="P:DNA-templated transcription termination"/>
    <property type="evidence" value="ECO:0007669"/>
    <property type="project" value="UniProtKB-KW"/>
</dbReference>
<evidence type="ECO:0000256" key="1">
    <source>
        <dbReference type="ARBA" id="ARBA00007692"/>
    </source>
</evidence>
<keyword evidence="2" id="KW-0806">Transcription termination</keyword>
<dbReference type="EMBL" id="CAKOAT010176933">
    <property type="protein sequence ID" value="CAH8352769.1"/>
    <property type="molecule type" value="Genomic_DNA"/>
</dbReference>
<dbReference type="AlphaFoldDB" id="A0ABC8K3Q4"/>
<dbReference type="Proteomes" id="UP001642260">
    <property type="component" value="Unassembled WGS sequence"/>
</dbReference>
<dbReference type="InterPro" id="IPR003690">
    <property type="entry name" value="MTERF"/>
</dbReference>
<keyword evidence="2" id="KW-0804">Transcription</keyword>
<evidence type="ECO:0000256" key="2">
    <source>
        <dbReference type="ARBA" id="ARBA00022472"/>
    </source>
</evidence>
<evidence type="ECO:0008006" key="6">
    <source>
        <dbReference type="Google" id="ProtNLM"/>
    </source>
</evidence>
<protein>
    <recommendedName>
        <fullName evidence="6">Mitochondrial transcription termination factor family protein</fullName>
    </recommendedName>
</protein>
<sequence>MVGMIDIVFILATMNRYTESKERILPGYVPKLSCTKYKPDVNRIKNQLNVFAGFSPKVAADSFSSAPFSLSHISFLMLSLILHGRKSLSLQRCRNLRVALNPLQDFSTASAAADTDTDTDTTLQDGRKGTNFTASYLVTSLGFTTKLAESISKKVSFEKKCNLESVLSLLRSFKFTDSQISNIIRTYPQVLTADSLGPKLKFLKSKGASTSELTEIVSKVPKILRIKNDKTLVRYYDFVKEILQADKSSNFEVSLLPNGPNKIRNVLALRQLGMPQELLFPLLISEHGAVHGKERFQESLKKVLEMGFDPTTAKFVQALRMVYQMSEKTIEERVNVYKRLGLSAQDVSEMFKKWPTFMTNSEKKITQTFETFRKCGLVEEEILVAFKKFPQCIGASEHNCVETFLGLGFSKDEVAVIFKRLPHCIGYSAETVKKKTEFLVKEMKWPLKGVVSYPAVLGMSMEKRIVPRCNVIKTLMCKGLLGSEPPPIGSALACTDELFLKRYVRKHDDDKELVDELMAILRGCRAS</sequence>